<keyword evidence="3" id="KW-1185">Reference proteome</keyword>
<proteinExistence type="predicted"/>
<evidence type="ECO:0000313" key="3">
    <source>
        <dbReference type="Proteomes" id="UP000694240"/>
    </source>
</evidence>
<feature type="compositionally biased region" description="Gly residues" evidence="1">
    <location>
        <begin position="69"/>
        <end position="84"/>
    </location>
</feature>
<name>A0A8T2ARL4_9BRAS</name>
<evidence type="ECO:0000256" key="1">
    <source>
        <dbReference type="SAM" id="MobiDB-lite"/>
    </source>
</evidence>
<evidence type="ECO:0000313" key="2">
    <source>
        <dbReference type="EMBL" id="KAG7577240.1"/>
    </source>
</evidence>
<dbReference type="EMBL" id="JAEFBK010000008">
    <property type="protein sequence ID" value="KAG7577240.1"/>
    <property type="molecule type" value="Genomic_DNA"/>
</dbReference>
<sequence>MFVLVTALVISAVFLGGLIILSCVITSDADIHSPPPLPRPGQLRMPVYRTKDKDLGGNGTAISVAGTDIYGGSGGGSGGDGGRGIIASDTKLPSPPPPSPLPPRPVQRPKPVSRKEDRDLIGTSTAMLLASSLLNSSSAGGCSGGGSHGYSCGDGGGGGGGGCGGGCGGGGG</sequence>
<accession>A0A8T2ARL4</accession>
<reference evidence="2 3" key="1">
    <citation type="submission" date="2020-12" db="EMBL/GenBank/DDBJ databases">
        <title>Concerted genomic and epigenomic changes stabilize Arabidopsis allopolyploids.</title>
        <authorList>
            <person name="Chen Z."/>
        </authorList>
    </citation>
    <scope>NUCLEOTIDE SEQUENCE [LARGE SCALE GENOMIC DNA]</scope>
    <source>
        <strain evidence="2">Allo738</strain>
        <tissue evidence="2">Leaf</tissue>
    </source>
</reference>
<organism evidence="2 3">
    <name type="scientific">Arabidopsis thaliana x Arabidopsis arenosa</name>
    <dbReference type="NCBI Taxonomy" id="1240361"/>
    <lineage>
        <taxon>Eukaryota</taxon>
        <taxon>Viridiplantae</taxon>
        <taxon>Streptophyta</taxon>
        <taxon>Embryophyta</taxon>
        <taxon>Tracheophyta</taxon>
        <taxon>Spermatophyta</taxon>
        <taxon>Magnoliopsida</taxon>
        <taxon>eudicotyledons</taxon>
        <taxon>Gunneridae</taxon>
        <taxon>Pentapetalae</taxon>
        <taxon>rosids</taxon>
        <taxon>malvids</taxon>
        <taxon>Brassicales</taxon>
        <taxon>Brassicaceae</taxon>
        <taxon>Camelineae</taxon>
        <taxon>Arabidopsis</taxon>
    </lineage>
</organism>
<feature type="compositionally biased region" description="Pro residues" evidence="1">
    <location>
        <begin position="93"/>
        <end position="108"/>
    </location>
</feature>
<dbReference type="AlphaFoldDB" id="A0A8T2ARL4"/>
<gene>
    <name evidence="2" type="ORF">ISN45_Aa03g015360</name>
</gene>
<dbReference type="Proteomes" id="UP000694240">
    <property type="component" value="Chromosome 8"/>
</dbReference>
<feature type="region of interest" description="Disordered" evidence="1">
    <location>
        <begin position="69"/>
        <end position="117"/>
    </location>
</feature>
<comment type="caution">
    <text evidence="2">The sequence shown here is derived from an EMBL/GenBank/DDBJ whole genome shotgun (WGS) entry which is preliminary data.</text>
</comment>
<protein>
    <submittedName>
        <fullName evidence="2">Uncharacterized protein</fullName>
    </submittedName>
</protein>